<evidence type="ECO:0000256" key="1">
    <source>
        <dbReference type="ARBA" id="ARBA00022737"/>
    </source>
</evidence>
<dbReference type="AlphaFoldDB" id="A0ABD3QMG2"/>
<evidence type="ECO:0000256" key="2">
    <source>
        <dbReference type="ARBA" id="ARBA00023043"/>
    </source>
</evidence>
<gene>
    <name evidence="3" type="ORF">ACHAW5_002480</name>
</gene>
<name>A0ABD3QMG2_9STRA</name>
<reference evidence="3 4" key="1">
    <citation type="submission" date="2024-10" db="EMBL/GenBank/DDBJ databases">
        <title>Updated reference genomes for cyclostephanoid diatoms.</title>
        <authorList>
            <person name="Roberts W.R."/>
            <person name="Alverson A.J."/>
        </authorList>
    </citation>
    <scope>NUCLEOTIDE SEQUENCE [LARGE SCALE GENOMIC DNA]</scope>
    <source>
        <strain evidence="3 4">AJA276-08</strain>
    </source>
</reference>
<dbReference type="PANTHER" id="PTHR24153">
    <property type="entry name" value="ESPIN"/>
    <property type="match status" value="1"/>
</dbReference>
<accession>A0ABD3QMG2</accession>
<keyword evidence="4" id="KW-1185">Reference proteome</keyword>
<dbReference type="InterPro" id="IPR052420">
    <property type="entry name" value="Espin/Espin-like"/>
</dbReference>
<dbReference type="PANTHER" id="PTHR24153:SF8">
    <property type="entry name" value="FORKED, ISOFORM F"/>
    <property type="match status" value="1"/>
</dbReference>
<dbReference type="SUPFAM" id="SSF48403">
    <property type="entry name" value="Ankyrin repeat"/>
    <property type="match status" value="1"/>
</dbReference>
<dbReference type="InterPro" id="IPR036770">
    <property type="entry name" value="Ankyrin_rpt-contain_sf"/>
</dbReference>
<organism evidence="3 4">
    <name type="scientific">Stephanodiscus triporus</name>
    <dbReference type="NCBI Taxonomy" id="2934178"/>
    <lineage>
        <taxon>Eukaryota</taxon>
        <taxon>Sar</taxon>
        <taxon>Stramenopiles</taxon>
        <taxon>Ochrophyta</taxon>
        <taxon>Bacillariophyta</taxon>
        <taxon>Coscinodiscophyceae</taxon>
        <taxon>Thalassiosirophycidae</taxon>
        <taxon>Stephanodiscales</taxon>
        <taxon>Stephanodiscaceae</taxon>
        <taxon>Stephanodiscus</taxon>
    </lineage>
</organism>
<evidence type="ECO:0000313" key="4">
    <source>
        <dbReference type="Proteomes" id="UP001530315"/>
    </source>
</evidence>
<dbReference type="Proteomes" id="UP001530315">
    <property type="component" value="Unassembled WGS sequence"/>
</dbReference>
<dbReference type="Gene3D" id="1.25.40.20">
    <property type="entry name" value="Ankyrin repeat-containing domain"/>
    <property type="match status" value="1"/>
</dbReference>
<keyword evidence="2" id="KW-0040">ANK repeat</keyword>
<protein>
    <submittedName>
        <fullName evidence="3">Uncharacterized protein</fullName>
    </submittedName>
</protein>
<keyword evidence="1" id="KW-0677">Repeat</keyword>
<evidence type="ECO:0000313" key="3">
    <source>
        <dbReference type="EMBL" id="KAL3800766.1"/>
    </source>
</evidence>
<dbReference type="EMBL" id="JALLAZ020000209">
    <property type="protein sequence ID" value="KAL3800766.1"/>
    <property type="molecule type" value="Genomic_DNA"/>
</dbReference>
<comment type="caution">
    <text evidence="3">The sequence shown here is derived from an EMBL/GenBank/DDBJ whole genome shotgun (WGS) entry which is preliminary data.</text>
</comment>
<sequence length="268" mass="29877">MVTLTRLIASQEWEAIEIMLTLKPNEKIEIDKKGGVTDQYVLHFALRYAPPLRLVKLLALRYPLCLTMPDPTGKYACHVACKYGALPTVIEFLVSENAHAAGVQDPEGKAPIHYVGEFYASNYQSPKSTVVSESMIQVIHILRQAAPHSFNLEDNDGCNAVEYAIANDADMKVIKTMQRTARDDWKTIKASDSGKTHDEMEKVVRLSANEARMKNEFIAISFSRRNLWQPDDNCLTKTSDTSRTDRTLAKSMGSAPDGHLNSFVAKSA</sequence>
<proteinExistence type="predicted"/>